<feature type="transmembrane region" description="Helical" evidence="2">
    <location>
        <begin position="463"/>
        <end position="484"/>
    </location>
</feature>
<protein>
    <submittedName>
        <fullName evidence="3">SAG family member</fullName>
    </submittedName>
</protein>
<dbReference type="RefSeq" id="XP_013349883.1">
    <property type="nucleotide sequence ID" value="XM_013494429.1"/>
</dbReference>
<reference evidence="3" key="2">
    <citation type="submission" date="2013-10" db="EMBL/GenBank/DDBJ databases">
        <authorList>
            <person name="Aslett M."/>
        </authorList>
    </citation>
    <scope>NUCLEOTIDE SEQUENCE [LARGE SCALE GENOMIC DNA]</scope>
    <source>
        <strain evidence="3">Houghton</strain>
    </source>
</reference>
<feature type="region of interest" description="Disordered" evidence="1">
    <location>
        <begin position="349"/>
        <end position="371"/>
    </location>
</feature>
<evidence type="ECO:0000313" key="4">
    <source>
        <dbReference type="Proteomes" id="UP000030744"/>
    </source>
</evidence>
<evidence type="ECO:0000256" key="2">
    <source>
        <dbReference type="SAM" id="Phobius"/>
    </source>
</evidence>
<keyword evidence="2" id="KW-0472">Membrane</keyword>
<organism evidence="3 4">
    <name type="scientific">Eimeria mitis</name>
    <dbReference type="NCBI Taxonomy" id="44415"/>
    <lineage>
        <taxon>Eukaryota</taxon>
        <taxon>Sar</taxon>
        <taxon>Alveolata</taxon>
        <taxon>Apicomplexa</taxon>
        <taxon>Conoidasida</taxon>
        <taxon>Coccidia</taxon>
        <taxon>Eucoccidiorida</taxon>
        <taxon>Eimeriorina</taxon>
        <taxon>Eimeriidae</taxon>
        <taxon>Eimeria</taxon>
    </lineage>
</organism>
<evidence type="ECO:0000313" key="3">
    <source>
        <dbReference type="EMBL" id="CDJ27305.1"/>
    </source>
</evidence>
<feature type="transmembrane region" description="Helical" evidence="2">
    <location>
        <begin position="420"/>
        <end position="442"/>
    </location>
</feature>
<dbReference type="OrthoDB" id="348012at2759"/>
<reference evidence="3" key="1">
    <citation type="submission" date="2013-10" db="EMBL/GenBank/DDBJ databases">
        <title>Genomic analysis of the causative agents of coccidiosis in chickens.</title>
        <authorList>
            <person name="Reid A.J."/>
            <person name="Blake D."/>
            <person name="Billington K."/>
            <person name="Browne H."/>
            <person name="Dunn M."/>
            <person name="Hung S."/>
            <person name="Kawahara F."/>
            <person name="Miranda-Saavedra D."/>
            <person name="Mourier T."/>
            <person name="Nagra H."/>
            <person name="Otto T.D."/>
            <person name="Rawlings N."/>
            <person name="Sanchez A."/>
            <person name="Sanders M."/>
            <person name="Subramaniam C."/>
            <person name="Tay Y."/>
            <person name="Dear P."/>
            <person name="Doerig C."/>
            <person name="Gruber A."/>
            <person name="Parkinson J."/>
            <person name="Shirley M."/>
            <person name="Wan K.L."/>
            <person name="Berriman M."/>
            <person name="Tomley F."/>
            <person name="Pain A."/>
        </authorList>
    </citation>
    <scope>NUCLEOTIDE SEQUENCE [LARGE SCALE GENOMIC DNA]</scope>
    <source>
        <strain evidence="3">Houghton</strain>
    </source>
</reference>
<dbReference type="EMBL" id="HG679286">
    <property type="protein sequence ID" value="CDJ27305.1"/>
    <property type="molecule type" value="Genomic_DNA"/>
</dbReference>
<accession>U6JP78</accession>
<evidence type="ECO:0000256" key="1">
    <source>
        <dbReference type="SAM" id="MobiDB-lite"/>
    </source>
</evidence>
<dbReference type="Proteomes" id="UP000030744">
    <property type="component" value="Unassembled WGS sequence"/>
</dbReference>
<dbReference type="AlphaFoldDB" id="U6JP78"/>
<dbReference type="VEuPathDB" id="ToxoDB:EMH_0030580"/>
<proteinExistence type="predicted"/>
<sequence length="486" mass="51753">MEEVTKTYKFKVVEVDEDVYLAANLARNGKLPVHISEVTKDEDLLADVRKGVVDEQGVLLQGTCSEMKIKSNLKKFIFHTSPAAMASLYKTAAAVCLVALYGLQSEAAEEAAKTYKFKVVEVDEGVYLAANLARNGKLPVHISEVTKDEDLIAGVRKGVVDEQGTILQGPCNEMKIKSGLEAFHHTFDYQDGPNFRELLQAALDAGLAVFKEKGYPKTDDEWQQIWANDTSAVLAHLLGSNSTKIGCVIGKCVEVTTQPPSDDQERREGSGGGEGNKTEVETDKAALFCHLSPAATRNKAPFEEKGYPKTDDEWQQIWANDTSAVLAHLLGSNSTKIGCVIGKCVEVTTQPPSDDQERREGSGGGEGNKTEVETDKAALFCQLSPAATKDKAPFDEDYFNGLIARTTALADMTKEDLKSAAGGGAATVALPTVLIAGLVAILTRTTALADMTKEDLKSAAGGGAATVALPTVLIAGLVAILTAISA</sequence>
<keyword evidence="2" id="KW-0812">Transmembrane</keyword>
<keyword evidence="2" id="KW-1133">Transmembrane helix</keyword>
<name>U6JP78_9EIME</name>
<dbReference type="GeneID" id="25377879"/>
<gene>
    <name evidence="3" type="ORF">EMH_0030580</name>
</gene>
<feature type="region of interest" description="Disordered" evidence="1">
    <location>
        <begin position="257"/>
        <end position="279"/>
    </location>
</feature>
<keyword evidence="4" id="KW-1185">Reference proteome</keyword>